<dbReference type="AlphaFoldDB" id="A0A839S9R8"/>
<gene>
    <name evidence="1" type="ORF">FHS11_001155</name>
</gene>
<proteinExistence type="predicted"/>
<evidence type="ECO:0000313" key="1">
    <source>
        <dbReference type="EMBL" id="MBB3054745.1"/>
    </source>
</evidence>
<accession>A0A839S9R8</accession>
<sequence>MKPLLILSFFIITWNCSFSQNNDRDSISRAVVKRIVKEEGIKLSPEFKGSALDHIRIGLISGDKTALLKIAPYLDSTEKLTEYLGYHILETEERQIAQRLIIENCIFLNTEIVISNKITGKSFSSFYEKNKKRINFSSDAGAFLITPLKNRNVSYEIQELSVTEKTKLKESASALLNLPWVKKNNIDQLISSKNSYALFKIAAELFKDRNRFDNYQSDAKNYIDLLDLLTGTETGVDNEYQKITFHIDKDYDPVSKLNLLIYFAKNYPFYKWNEKAGRFYASNIKVEPIEKERVCFQLLSSKVDSVALNAFLKLTTGDVERVQKLADEFDKADMDHNWVLPIFPFRFLKQMVTLTAYCKNNNIDFEGGPEVLDNCNRLNSKVSFPQRYQLENKLINTLSLNNITAYEYWFLVYEQSDDLSYSAGRILDAFYSKNWSKIVNDKKQLDLYLKKSILFERLGIIGICNNYLNKFINADSATLNMLKLNVSSDQDINFQVTKAIKIGERIQPFKVASKKYNGGNYDTVVNDFEKKLPQLMHLKIDSWDRDEKVSTLLSKINYNQVGVALKLIENYSFKRNDDKYTFMDRDFGFFNCDFSDPVIRKDFLDYYGTHNECEMYAYYLEKAGIMYKNENQSINYDKIYEMLKFDAANAFVGGGGATRDNEVYLLIKLLELNFKTTLGFPCKLCNSANMNGCNSLERAKEWRNYLMENRLLKLSHNEPESFNCPEN</sequence>
<protein>
    <submittedName>
        <fullName evidence="1">Uncharacterized protein</fullName>
    </submittedName>
</protein>
<evidence type="ECO:0000313" key="2">
    <source>
        <dbReference type="Proteomes" id="UP000539265"/>
    </source>
</evidence>
<organism evidence="1 2">
    <name type="scientific">Mucilaginibacter gotjawali</name>
    <dbReference type="NCBI Taxonomy" id="1550579"/>
    <lineage>
        <taxon>Bacteria</taxon>
        <taxon>Pseudomonadati</taxon>
        <taxon>Bacteroidota</taxon>
        <taxon>Sphingobacteriia</taxon>
        <taxon>Sphingobacteriales</taxon>
        <taxon>Sphingobacteriaceae</taxon>
        <taxon>Mucilaginibacter</taxon>
    </lineage>
</organism>
<dbReference type="Proteomes" id="UP000539265">
    <property type="component" value="Unassembled WGS sequence"/>
</dbReference>
<reference evidence="1" key="1">
    <citation type="submission" date="2020-08" db="EMBL/GenBank/DDBJ databases">
        <title>Genomic Encyclopedia of Type Strains, Phase III (KMG-III): the genomes of soil and plant-associated and newly described type strains.</title>
        <authorList>
            <person name="Whitman W."/>
        </authorList>
    </citation>
    <scope>NUCLEOTIDE SEQUENCE [LARGE SCALE GENOMIC DNA]</scope>
    <source>
        <strain evidence="1">CECT 8628</strain>
    </source>
</reference>
<comment type="caution">
    <text evidence="1">The sequence shown here is derived from an EMBL/GenBank/DDBJ whole genome shotgun (WGS) entry which is preliminary data.</text>
</comment>
<dbReference type="EMBL" id="JACHWX010000002">
    <property type="protein sequence ID" value="MBB3054745.1"/>
    <property type="molecule type" value="Genomic_DNA"/>
</dbReference>
<name>A0A839S9R8_9SPHI</name>
<keyword evidence="2" id="KW-1185">Reference proteome</keyword>
<dbReference type="RefSeq" id="WP_183475830.1">
    <property type="nucleotide sequence ID" value="NZ_JACHWX010000002.1"/>
</dbReference>